<evidence type="ECO:0000256" key="9">
    <source>
        <dbReference type="ARBA" id="ARBA00023224"/>
    </source>
</evidence>
<keyword evidence="5 10" id="KW-1133">Transmembrane helix</keyword>
<keyword evidence="4" id="KW-0716">Sensory transduction</keyword>
<feature type="transmembrane region" description="Helical" evidence="10">
    <location>
        <begin position="192"/>
        <end position="214"/>
    </location>
</feature>
<evidence type="ECO:0000256" key="6">
    <source>
        <dbReference type="ARBA" id="ARBA00023040"/>
    </source>
</evidence>
<dbReference type="Gene3D" id="1.20.1070.10">
    <property type="entry name" value="Rhodopsin 7-helix transmembrane proteins"/>
    <property type="match status" value="1"/>
</dbReference>
<proteinExistence type="predicted"/>
<evidence type="ECO:0000256" key="1">
    <source>
        <dbReference type="ARBA" id="ARBA00004651"/>
    </source>
</evidence>
<dbReference type="PRINTS" id="PR00245">
    <property type="entry name" value="OLFACTORYR"/>
</dbReference>
<feature type="transmembrane region" description="Helical" evidence="10">
    <location>
        <begin position="56"/>
        <end position="76"/>
    </location>
</feature>
<evidence type="ECO:0000259" key="11">
    <source>
        <dbReference type="PROSITE" id="PS50262"/>
    </source>
</evidence>
<dbReference type="GO" id="GO:0005886">
    <property type="term" value="C:plasma membrane"/>
    <property type="evidence" value="ECO:0007669"/>
    <property type="project" value="UniProtKB-SubCell"/>
</dbReference>
<keyword evidence="13" id="KW-1185">Reference proteome</keyword>
<feature type="transmembrane region" description="Helical" evidence="10">
    <location>
        <begin position="235"/>
        <end position="259"/>
    </location>
</feature>
<dbReference type="InterPro" id="IPR050516">
    <property type="entry name" value="Olfactory_GPCR"/>
</dbReference>
<feature type="transmembrane region" description="Helical" evidence="10">
    <location>
        <begin position="23"/>
        <end position="49"/>
    </location>
</feature>
<keyword evidence="8" id="KW-0675">Receptor</keyword>
<keyword evidence="6" id="KW-0297">G-protein coupled receptor</keyword>
<evidence type="ECO:0000256" key="3">
    <source>
        <dbReference type="ARBA" id="ARBA00022692"/>
    </source>
</evidence>
<dbReference type="GO" id="GO:0004930">
    <property type="term" value="F:G protein-coupled receptor activity"/>
    <property type="evidence" value="ECO:0007669"/>
    <property type="project" value="UniProtKB-KW"/>
</dbReference>
<dbReference type="AlphaFoldDB" id="A0AAV2ZZS5"/>
<keyword evidence="3 10" id="KW-0812">Transmembrane</keyword>
<feature type="transmembrane region" description="Helical" evidence="10">
    <location>
        <begin position="96"/>
        <end position="118"/>
    </location>
</feature>
<evidence type="ECO:0000256" key="2">
    <source>
        <dbReference type="ARBA" id="ARBA00022475"/>
    </source>
</evidence>
<evidence type="ECO:0000256" key="8">
    <source>
        <dbReference type="ARBA" id="ARBA00023170"/>
    </source>
</evidence>
<gene>
    <name evidence="12" type="ORF">GDO54_015010</name>
</gene>
<dbReference type="SMART" id="SM01381">
    <property type="entry name" value="7TM_GPCR_Srsx"/>
    <property type="match status" value="1"/>
</dbReference>
<dbReference type="InterPro" id="IPR017452">
    <property type="entry name" value="GPCR_Rhodpsn_7TM"/>
</dbReference>
<keyword evidence="7 10" id="KW-0472">Membrane</keyword>
<dbReference type="GO" id="GO:0004984">
    <property type="term" value="F:olfactory receptor activity"/>
    <property type="evidence" value="ECO:0007669"/>
    <property type="project" value="InterPro"/>
</dbReference>
<evidence type="ECO:0000313" key="12">
    <source>
        <dbReference type="EMBL" id="DBA19143.1"/>
    </source>
</evidence>
<dbReference type="FunFam" id="1.20.1070.10:FF:000015">
    <property type="entry name" value="Olfactory receptor"/>
    <property type="match status" value="1"/>
</dbReference>
<dbReference type="PANTHER" id="PTHR26452">
    <property type="entry name" value="OLFACTORY RECEPTOR"/>
    <property type="match status" value="1"/>
</dbReference>
<evidence type="ECO:0000256" key="5">
    <source>
        <dbReference type="ARBA" id="ARBA00022989"/>
    </source>
</evidence>
<evidence type="ECO:0000256" key="7">
    <source>
        <dbReference type="ARBA" id="ARBA00023136"/>
    </source>
</evidence>
<organism evidence="12 13">
    <name type="scientific">Pyxicephalus adspersus</name>
    <name type="common">African bullfrog</name>
    <dbReference type="NCBI Taxonomy" id="30357"/>
    <lineage>
        <taxon>Eukaryota</taxon>
        <taxon>Metazoa</taxon>
        <taxon>Chordata</taxon>
        <taxon>Craniata</taxon>
        <taxon>Vertebrata</taxon>
        <taxon>Euteleostomi</taxon>
        <taxon>Amphibia</taxon>
        <taxon>Batrachia</taxon>
        <taxon>Anura</taxon>
        <taxon>Neobatrachia</taxon>
        <taxon>Ranoidea</taxon>
        <taxon>Pyxicephalidae</taxon>
        <taxon>Pyxicephalinae</taxon>
        <taxon>Pyxicephalus</taxon>
    </lineage>
</organism>
<dbReference type="SUPFAM" id="SSF81321">
    <property type="entry name" value="Family A G protein-coupled receptor-like"/>
    <property type="match status" value="1"/>
</dbReference>
<dbReference type="CDD" id="cd13954">
    <property type="entry name" value="7tmA_OR"/>
    <property type="match status" value="1"/>
</dbReference>
<feature type="domain" description="G-protein coupled receptors family 1 profile" evidence="11">
    <location>
        <begin position="39"/>
        <end position="288"/>
    </location>
</feature>
<accession>A0AAV2ZZS5</accession>
<reference evidence="12" key="1">
    <citation type="thesis" date="2020" institute="ProQuest LLC" country="789 East Eisenhower Parkway, Ann Arbor, MI, USA">
        <title>Comparative Genomics and Chromosome Evolution.</title>
        <authorList>
            <person name="Mudd A.B."/>
        </authorList>
    </citation>
    <scope>NUCLEOTIDE SEQUENCE</scope>
    <source>
        <strain evidence="12">1538</strain>
        <tissue evidence="12">Blood</tissue>
    </source>
</reference>
<protein>
    <recommendedName>
        <fullName evidence="11">G-protein coupled receptors family 1 profile domain-containing protein</fullName>
    </recommendedName>
</protein>
<keyword evidence="2" id="KW-1003">Cell membrane</keyword>
<dbReference type="InterPro" id="IPR000725">
    <property type="entry name" value="Olfact_rcpt"/>
</dbReference>
<feature type="transmembrane region" description="Helical" evidence="10">
    <location>
        <begin position="139"/>
        <end position="159"/>
    </location>
</feature>
<feature type="transmembrane region" description="Helical" evidence="10">
    <location>
        <begin position="271"/>
        <end position="290"/>
    </location>
</feature>
<dbReference type="Proteomes" id="UP001181693">
    <property type="component" value="Unassembled WGS sequence"/>
</dbReference>
<evidence type="ECO:0000313" key="13">
    <source>
        <dbReference type="Proteomes" id="UP001181693"/>
    </source>
</evidence>
<dbReference type="Pfam" id="PF13853">
    <property type="entry name" value="7tm_4"/>
    <property type="match status" value="1"/>
</dbReference>
<keyword evidence="9" id="KW-0807">Transducer</keyword>
<dbReference type="InterPro" id="IPR000276">
    <property type="entry name" value="GPCR_Rhodpsn"/>
</dbReference>
<evidence type="ECO:0000256" key="10">
    <source>
        <dbReference type="SAM" id="Phobius"/>
    </source>
</evidence>
<dbReference type="PRINTS" id="PR00237">
    <property type="entry name" value="GPCRRHODOPSN"/>
</dbReference>
<evidence type="ECO:0000256" key="4">
    <source>
        <dbReference type="ARBA" id="ARBA00022725"/>
    </source>
</evidence>
<comment type="caution">
    <text evidence="12">The sequence shown here is derived from an EMBL/GenBank/DDBJ whole genome shotgun (WGS) entry which is preliminary data.</text>
</comment>
<dbReference type="EMBL" id="DYDO01000008">
    <property type="protein sequence ID" value="DBA19143.1"/>
    <property type="molecule type" value="Genomic_DNA"/>
</dbReference>
<sequence>MDNSTSIQFFYLVTFSKNSTSDIFFLCAFFLIYFVGIIGNSAMIALICLDSQLHTPMYLFICNLSVIDILYTNAMVPKLLHMLLTRNNKISFTQCFTQVFAFTFIAGTEDVLLAAMAYDRYVAICKPLHHQRILCKRNCVLLTSGLWLYTCLNAILMAYSASTMTFCHSVQVQQFFCDVKGLNNLFCTSSKAFYIALNVETMLFGVIPLLCCLLSYSKIITEIMRIKTKDGRRKAFSTCSSHLTIITLYFVTAVAMYLMSPKGCGDVLYQVFSVFCTTITPMLNPLIYSLQNKDVRRAMKRFLGAK</sequence>
<name>A0AAV2ZZS5_PYXAD</name>
<dbReference type="PROSITE" id="PS50262">
    <property type="entry name" value="G_PROTEIN_RECEP_F1_2"/>
    <property type="match status" value="1"/>
</dbReference>
<comment type="subcellular location">
    <subcellularLocation>
        <location evidence="1">Cell membrane</location>
        <topology evidence="1">Multi-pass membrane protein</topology>
    </subcellularLocation>
</comment>
<keyword evidence="4" id="KW-0552">Olfaction</keyword>